<protein>
    <submittedName>
        <fullName evidence="1">TonB-dependent receptor plug domain-containing protein</fullName>
    </submittedName>
</protein>
<keyword evidence="2" id="KW-1185">Reference proteome</keyword>
<accession>A0ACD5H2D4</accession>
<sequence>MVQSLRGRSAAILIDGVPLTSNYGLDRELRTIDPDIIERIEIVRG</sequence>
<evidence type="ECO:0000313" key="1">
    <source>
        <dbReference type="EMBL" id="XPM67154.1"/>
    </source>
</evidence>
<reference evidence="1 2" key="1">
    <citation type="journal article" date="2016" name="Genome Announc.">
        <title>Draft Genome Sequence of the Thermotolerant Cyanobacterium Desertifilum sp. IPPAS B-1220.</title>
        <authorList>
            <person name="Mironov K.S."/>
            <person name="Sinetova M.A."/>
            <person name="Bolatkhan K."/>
            <person name="Zayadan B.K."/>
            <person name="Ustinova V.V."/>
            <person name="Kupriyanova E.V."/>
            <person name="Skrypnik A.N."/>
            <person name="Gogoleva N.E."/>
            <person name="Gogolev Y.V."/>
            <person name="Los D.A."/>
        </authorList>
    </citation>
    <scope>NUCLEOTIDE SEQUENCE [LARGE SCALE GENOMIC DNA]</scope>
    <source>
        <strain evidence="1 2">IPPAS B-1220</strain>
    </source>
</reference>
<proteinExistence type="predicted"/>
<dbReference type="Proteomes" id="UP000095472">
    <property type="component" value="Chromosome"/>
</dbReference>
<keyword evidence="1" id="KW-0675">Receptor</keyword>
<dbReference type="EMBL" id="CP182909">
    <property type="protein sequence ID" value="XPM67154.1"/>
    <property type="molecule type" value="Genomic_DNA"/>
</dbReference>
<name>A0ACD5H2D4_9CYAN</name>
<organism evidence="1 2">
    <name type="scientific">Desertifilum tharense IPPAS B-1220</name>
    <dbReference type="NCBI Taxonomy" id="1781255"/>
    <lineage>
        <taxon>Bacteria</taxon>
        <taxon>Bacillati</taxon>
        <taxon>Cyanobacteriota</taxon>
        <taxon>Cyanophyceae</taxon>
        <taxon>Desertifilales</taxon>
        <taxon>Desertifilaceae</taxon>
        <taxon>Desertifilum</taxon>
    </lineage>
</organism>
<evidence type="ECO:0000313" key="2">
    <source>
        <dbReference type="Proteomes" id="UP000095472"/>
    </source>
</evidence>
<gene>
    <name evidence="1" type="ORF">BH720_014670</name>
</gene>